<evidence type="ECO:0000259" key="4">
    <source>
        <dbReference type="Pfam" id="PF19327"/>
    </source>
</evidence>
<gene>
    <name evidence="5" type="ORF">FOKN1_2515</name>
</gene>
<feature type="active site" description="Nucleophile" evidence="1">
    <location>
        <position position="161"/>
    </location>
</feature>
<feature type="domain" description="Ap4A phosphorylase 1/2 N-terminal" evidence="4">
    <location>
        <begin position="12"/>
        <end position="183"/>
    </location>
</feature>
<protein>
    <submittedName>
        <fullName evidence="5">ATP adenylyltransferase</fullName>
    </submittedName>
</protein>
<dbReference type="GO" id="GO:0005524">
    <property type="term" value="F:ATP binding"/>
    <property type="evidence" value="ECO:0007669"/>
    <property type="project" value="InterPro"/>
</dbReference>
<dbReference type="InterPro" id="IPR036265">
    <property type="entry name" value="HIT-like_sf"/>
</dbReference>
<name>A0A1Z4VTB8_9GAMM</name>
<sequence length="303" mass="33362">MHPERTRPGTAALAHGEFWPRLLERERHALERGALQPIETQQALLERDGVTWVVRQVSSLARKARDRERRQTQNDAGPSNPFLPPEADLTIGAVGHGHLCIFNKFNVIEHHILLVTRAFEHQECLLTPADFSALAWCMRERGGLGFYNGGRVAGASQTHKHLQWIPLPLLETGPAVPIAPLLDGPDAPGRIVRCPALPLPHAFVRLAPDALHGNGDLYHHYIALLEAIGIEALSLGDETRQSAPYNLLLTRDWMLAVPRTRECHDGISVNALGFAGSLFVMQAGQLERIRSSGPLALLQAVTD</sequence>
<dbReference type="Proteomes" id="UP000218765">
    <property type="component" value="Chromosome"/>
</dbReference>
<dbReference type="RefSeq" id="WP_096366935.1">
    <property type="nucleotide sequence ID" value="NZ_AP018052.1"/>
</dbReference>
<accession>A0A1Z4VTB8</accession>
<keyword evidence="6" id="KW-1185">Reference proteome</keyword>
<organism evidence="5 6">
    <name type="scientific">Thiohalobacter thiocyanaticus</name>
    <dbReference type="NCBI Taxonomy" id="585455"/>
    <lineage>
        <taxon>Bacteria</taxon>
        <taxon>Pseudomonadati</taxon>
        <taxon>Pseudomonadota</taxon>
        <taxon>Gammaproteobacteria</taxon>
        <taxon>Thiohalobacterales</taxon>
        <taxon>Thiohalobacteraceae</taxon>
        <taxon>Thiohalobacter</taxon>
    </lineage>
</organism>
<evidence type="ECO:0000313" key="6">
    <source>
        <dbReference type="Proteomes" id="UP000218765"/>
    </source>
</evidence>
<feature type="region of interest" description="Disordered" evidence="2">
    <location>
        <begin position="63"/>
        <end position="84"/>
    </location>
</feature>
<proteinExistence type="predicted"/>
<keyword evidence="5" id="KW-0808">Transferase</keyword>
<dbReference type="GO" id="GO:0009117">
    <property type="term" value="P:nucleotide metabolic process"/>
    <property type="evidence" value="ECO:0007669"/>
    <property type="project" value="InterPro"/>
</dbReference>
<reference evidence="5 6" key="1">
    <citation type="submission" date="2017-05" db="EMBL/GenBank/DDBJ databases">
        <title>Thiocyanate degradation by Thiohalobacter thiocyanaticus FOKN1.</title>
        <authorList>
            <person name="Oshiki M."/>
            <person name="Fukushima T."/>
            <person name="Kawano S."/>
            <person name="Nakagawa J."/>
        </authorList>
    </citation>
    <scope>NUCLEOTIDE SEQUENCE [LARGE SCALE GENOMIC DNA]</scope>
    <source>
        <strain evidence="5 6">FOKN1</strain>
    </source>
</reference>
<evidence type="ECO:0000313" key="5">
    <source>
        <dbReference type="EMBL" id="BAZ94886.1"/>
    </source>
</evidence>
<feature type="compositionally biased region" description="Basic and acidic residues" evidence="2">
    <location>
        <begin position="63"/>
        <end position="72"/>
    </location>
</feature>
<dbReference type="Pfam" id="PF19327">
    <property type="entry name" value="Ap4A_phos_N"/>
    <property type="match status" value="1"/>
</dbReference>
<dbReference type="Gene3D" id="3.30.428.70">
    <property type="match status" value="1"/>
</dbReference>
<dbReference type="AlphaFoldDB" id="A0A1Z4VTB8"/>
<evidence type="ECO:0000256" key="2">
    <source>
        <dbReference type="SAM" id="MobiDB-lite"/>
    </source>
</evidence>
<dbReference type="InterPro" id="IPR019200">
    <property type="entry name" value="ATP_adenylylTrfase_C"/>
</dbReference>
<dbReference type="InterPro" id="IPR009163">
    <property type="entry name" value="Ap4A_phos1/2"/>
</dbReference>
<dbReference type="Pfam" id="PF09830">
    <property type="entry name" value="ATP_transf"/>
    <property type="match status" value="1"/>
</dbReference>
<dbReference type="InterPro" id="IPR045759">
    <property type="entry name" value="Ap4A_phos1/2_N"/>
</dbReference>
<feature type="domain" description="ATP adenylyltransferase C-terminal" evidence="3">
    <location>
        <begin position="195"/>
        <end position="301"/>
    </location>
</feature>
<dbReference type="KEGG" id="ttc:FOKN1_2515"/>
<dbReference type="InterPro" id="IPR043171">
    <property type="entry name" value="Ap4A_phos1/2-like"/>
</dbReference>
<dbReference type="OrthoDB" id="421767at2"/>
<dbReference type="PIRSF" id="PIRSF000846">
    <property type="entry name" value="ATP_adenylyltr"/>
    <property type="match status" value="1"/>
</dbReference>
<evidence type="ECO:0000256" key="1">
    <source>
        <dbReference type="PIRSR" id="PIRSR000846-1"/>
    </source>
</evidence>
<dbReference type="GO" id="GO:0003877">
    <property type="term" value="F:ATP:ADP adenylyltransferase activity"/>
    <property type="evidence" value="ECO:0007669"/>
    <property type="project" value="InterPro"/>
</dbReference>
<keyword evidence="5" id="KW-0548">Nucleotidyltransferase</keyword>
<dbReference type="SUPFAM" id="SSF54197">
    <property type="entry name" value="HIT-like"/>
    <property type="match status" value="1"/>
</dbReference>
<evidence type="ECO:0000259" key="3">
    <source>
        <dbReference type="Pfam" id="PF09830"/>
    </source>
</evidence>
<dbReference type="PANTHER" id="PTHR38420:SF1">
    <property type="entry name" value="PUTATIVE (AFU_ORTHOLOGUE AFUA_5G14690)-RELATED"/>
    <property type="match status" value="1"/>
</dbReference>
<dbReference type="PANTHER" id="PTHR38420">
    <property type="entry name" value="AP-4-A PHOSPHORYLASE II"/>
    <property type="match status" value="1"/>
</dbReference>
<dbReference type="EMBL" id="AP018052">
    <property type="protein sequence ID" value="BAZ94886.1"/>
    <property type="molecule type" value="Genomic_DNA"/>
</dbReference>